<sequence length="380" mass="42929">MSKKNAVKLFQNKLNELGSRHDDDRTAELAEKLEYVPLAIVQAAAYISERWPRCSVEKYLEKCRKNNHSKTRVLNDNRGGYYHRDPGAKNSILTTWQISFDHVSQNRRSSADLLSLMSFCDRQGILEVLLRGHSALKNKIVQEESKADSVVAESNGSASNSDSDSDDDSFEEDILTLKSYSFISVNENGKTFAMHRRRFAGSNSVRNEGPVGRSRSVTRASEDARKETLGEDHPDTLESIDNLAYLYRDQGRYNEAEEPEVQVMETYEKNLGQDHDLTTRSKFGLSSTLWYKGEQDAAAALQVEVMETLKKKLGEKHPDTLSAMGQLAVTYRYHGRFEDATSLMRQCALLRRHTLGASHADSSFATKMAAQWERKISQNG</sequence>
<organism evidence="2 3">
    <name type="scientific">Conoideocrella luteorostrata</name>
    <dbReference type="NCBI Taxonomy" id="1105319"/>
    <lineage>
        <taxon>Eukaryota</taxon>
        <taxon>Fungi</taxon>
        <taxon>Dikarya</taxon>
        <taxon>Ascomycota</taxon>
        <taxon>Pezizomycotina</taxon>
        <taxon>Sordariomycetes</taxon>
        <taxon>Hypocreomycetidae</taxon>
        <taxon>Hypocreales</taxon>
        <taxon>Clavicipitaceae</taxon>
        <taxon>Conoideocrella</taxon>
    </lineage>
</organism>
<name>A0AAJ0FTJ6_9HYPO</name>
<feature type="region of interest" description="Disordered" evidence="1">
    <location>
        <begin position="144"/>
        <end position="170"/>
    </location>
</feature>
<dbReference type="Proteomes" id="UP001251528">
    <property type="component" value="Unassembled WGS sequence"/>
</dbReference>
<dbReference type="AlphaFoldDB" id="A0AAJ0FTJ6"/>
<accession>A0AAJ0FTJ6</accession>
<dbReference type="PANTHER" id="PTHR46082:SF11">
    <property type="entry name" value="AAA+ ATPASE DOMAIN-CONTAINING PROTEIN-RELATED"/>
    <property type="match status" value="1"/>
</dbReference>
<comment type="caution">
    <text evidence="2">The sequence shown here is derived from an EMBL/GenBank/DDBJ whole genome shotgun (WGS) entry which is preliminary data.</text>
</comment>
<evidence type="ECO:0000256" key="1">
    <source>
        <dbReference type="SAM" id="MobiDB-lite"/>
    </source>
</evidence>
<evidence type="ECO:0008006" key="4">
    <source>
        <dbReference type="Google" id="ProtNLM"/>
    </source>
</evidence>
<evidence type="ECO:0000313" key="2">
    <source>
        <dbReference type="EMBL" id="KAK2591134.1"/>
    </source>
</evidence>
<dbReference type="InterPro" id="IPR011990">
    <property type="entry name" value="TPR-like_helical_dom_sf"/>
</dbReference>
<gene>
    <name evidence="2" type="ORF">QQS21_011172</name>
</gene>
<feature type="compositionally biased region" description="Basic and acidic residues" evidence="1">
    <location>
        <begin position="220"/>
        <end position="234"/>
    </location>
</feature>
<evidence type="ECO:0000313" key="3">
    <source>
        <dbReference type="Proteomes" id="UP001251528"/>
    </source>
</evidence>
<dbReference type="Pfam" id="PF13374">
    <property type="entry name" value="TPR_10"/>
    <property type="match status" value="3"/>
</dbReference>
<dbReference type="SUPFAM" id="SSF48452">
    <property type="entry name" value="TPR-like"/>
    <property type="match status" value="1"/>
</dbReference>
<feature type="region of interest" description="Disordered" evidence="1">
    <location>
        <begin position="203"/>
        <end position="234"/>
    </location>
</feature>
<dbReference type="PANTHER" id="PTHR46082">
    <property type="entry name" value="ATP/GTP-BINDING PROTEIN-RELATED"/>
    <property type="match status" value="1"/>
</dbReference>
<reference evidence="2" key="1">
    <citation type="submission" date="2023-06" db="EMBL/GenBank/DDBJ databases">
        <title>Conoideocrella luteorostrata (Hypocreales: Clavicipitaceae), a potential biocontrol fungus for elongate hemlock scale in United States Christmas tree production areas.</title>
        <authorList>
            <person name="Barrett H."/>
            <person name="Lovett B."/>
            <person name="Macias A.M."/>
            <person name="Stajich J.E."/>
            <person name="Kasson M.T."/>
        </authorList>
    </citation>
    <scope>NUCLEOTIDE SEQUENCE</scope>
    <source>
        <strain evidence="2">ARSEF 14590</strain>
    </source>
</reference>
<keyword evidence="3" id="KW-1185">Reference proteome</keyword>
<dbReference type="InterPro" id="IPR053137">
    <property type="entry name" value="NLR-like"/>
</dbReference>
<dbReference type="EMBL" id="JASWJB010000361">
    <property type="protein sequence ID" value="KAK2591134.1"/>
    <property type="molecule type" value="Genomic_DNA"/>
</dbReference>
<dbReference type="Gene3D" id="1.25.40.10">
    <property type="entry name" value="Tetratricopeptide repeat domain"/>
    <property type="match status" value="1"/>
</dbReference>
<protein>
    <recommendedName>
        <fullName evidence="4">Kinesin light chain</fullName>
    </recommendedName>
</protein>
<proteinExistence type="predicted"/>